<feature type="domain" description="Glucose-methanol-choline oxidoreductase C-terminal" evidence="7">
    <location>
        <begin position="462"/>
        <end position="519"/>
    </location>
</feature>
<reference evidence="9" key="1">
    <citation type="journal article" date="2019" name="Int. J. Syst. Evol. Microbiol.">
        <title>The Global Catalogue of Microorganisms (GCM) 10K type strain sequencing project: providing services to taxonomists for standard genome sequencing and annotation.</title>
        <authorList>
            <consortium name="The Broad Institute Genomics Platform"/>
            <consortium name="The Broad Institute Genome Sequencing Center for Infectious Disease"/>
            <person name="Wu L."/>
            <person name="Ma J."/>
        </authorList>
    </citation>
    <scope>NUCLEOTIDE SEQUENCE [LARGE SCALE GENOMIC DNA]</scope>
    <source>
        <strain evidence="9">NBRC 110044</strain>
    </source>
</reference>
<evidence type="ECO:0000313" key="8">
    <source>
        <dbReference type="EMBL" id="GLR12385.1"/>
    </source>
</evidence>
<keyword evidence="3" id="KW-0285">Flavoprotein</keyword>
<comment type="cofactor">
    <cofactor evidence="1">
        <name>FAD</name>
        <dbReference type="ChEBI" id="CHEBI:57692"/>
    </cofactor>
</comment>
<accession>A0ABQ5YGB9</accession>
<dbReference type="InterPro" id="IPR036188">
    <property type="entry name" value="FAD/NAD-bd_sf"/>
</dbReference>
<dbReference type="Proteomes" id="UP001156706">
    <property type="component" value="Unassembled WGS sequence"/>
</dbReference>
<organism evidence="8 9">
    <name type="scientific">Chitinimonas prasina</name>
    <dbReference type="NCBI Taxonomy" id="1434937"/>
    <lineage>
        <taxon>Bacteria</taxon>
        <taxon>Pseudomonadati</taxon>
        <taxon>Pseudomonadota</taxon>
        <taxon>Betaproteobacteria</taxon>
        <taxon>Neisseriales</taxon>
        <taxon>Chitinibacteraceae</taxon>
        <taxon>Chitinimonas</taxon>
    </lineage>
</organism>
<dbReference type="InterPro" id="IPR000172">
    <property type="entry name" value="GMC_OxRdtase_N"/>
</dbReference>
<dbReference type="RefSeq" id="WP_284195509.1">
    <property type="nucleotide sequence ID" value="NZ_BSOG01000001.1"/>
</dbReference>
<dbReference type="EMBL" id="BSOG01000001">
    <property type="protein sequence ID" value="GLR12385.1"/>
    <property type="molecule type" value="Genomic_DNA"/>
</dbReference>
<evidence type="ECO:0000256" key="5">
    <source>
        <dbReference type="ARBA" id="ARBA00023002"/>
    </source>
</evidence>
<dbReference type="PANTHER" id="PTHR42784">
    <property type="entry name" value="PYRANOSE 2-OXIDASE"/>
    <property type="match status" value="1"/>
</dbReference>
<evidence type="ECO:0000256" key="3">
    <source>
        <dbReference type="ARBA" id="ARBA00022630"/>
    </source>
</evidence>
<dbReference type="InterPro" id="IPR051473">
    <property type="entry name" value="P2Ox-like"/>
</dbReference>
<keyword evidence="5" id="KW-0560">Oxidoreductase</keyword>
<dbReference type="Gene3D" id="3.50.50.60">
    <property type="entry name" value="FAD/NAD(P)-binding domain"/>
    <property type="match status" value="2"/>
</dbReference>
<proteinExistence type="inferred from homology"/>
<name>A0ABQ5YGB9_9NEIS</name>
<protein>
    <submittedName>
        <fullName evidence="8">GMC family oxidoreductase</fullName>
    </submittedName>
</protein>
<dbReference type="Pfam" id="PF05199">
    <property type="entry name" value="GMC_oxred_C"/>
    <property type="match status" value="1"/>
</dbReference>
<keyword evidence="9" id="KW-1185">Reference proteome</keyword>
<evidence type="ECO:0000256" key="2">
    <source>
        <dbReference type="ARBA" id="ARBA00010790"/>
    </source>
</evidence>
<feature type="domain" description="Glucose-methanol-choline oxidoreductase N-terminal" evidence="6">
    <location>
        <begin position="197"/>
        <end position="317"/>
    </location>
</feature>
<dbReference type="PANTHER" id="PTHR42784:SF1">
    <property type="entry name" value="PYRANOSE 2-OXIDASE"/>
    <property type="match status" value="1"/>
</dbReference>
<evidence type="ECO:0000256" key="1">
    <source>
        <dbReference type="ARBA" id="ARBA00001974"/>
    </source>
</evidence>
<sequence>MKVETLIIGSGVAAAALAQRLLAKNPNASILMLEAGRKVKMQDAAIWQDYVVSGKLPYTQYYDLPYPDRDQPGENLSAGTTTVPLDGSRALTYGGSTIHWGGWSFRLKPEDFALRTNTGHSLDWPFSYADLEPYYSQAEHYIGVSGDSHDTTVPRHCDYPFPAFPYTLEDQPAAEAMASLGMAYSHLPIARHGITDTTSRHAPCQTTGTCKYCPFGARYSANNFLDDMQNWGNFPGLQIRLNSIVQQISMRSRQQAGGVVYLDRETGQQVVVEADRIIVAAGTLESTKLLLRSRSDHWQQGIGNDHDLVGRNIVTHPYFIFSGSAPGNPLKLQPEMNFPTLCSRHFDSPAEQAKGKFILINPPSSPAVNLLSKMQAGVSRLDMDRYVAGPRQIQLHGMVEIFSEPQNRIANIDKLNHLGMQETLVDFGQAAGFDPRMQAIQGHVQRLFEAMGATMNAKPTISWRADHAACTLRMSDDDSEGVTDRHMRVHGVDNLYVCSNATFPSTGAVNPTLTLAALALRLGDHLNQATCQP</sequence>
<evidence type="ECO:0000256" key="4">
    <source>
        <dbReference type="ARBA" id="ARBA00022827"/>
    </source>
</evidence>
<dbReference type="InterPro" id="IPR007867">
    <property type="entry name" value="GMC_OxRtase_C"/>
</dbReference>
<comment type="caution">
    <text evidence="8">The sequence shown here is derived from an EMBL/GenBank/DDBJ whole genome shotgun (WGS) entry which is preliminary data.</text>
</comment>
<comment type="similarity">
    <text evidence="2">Belongs to the GMC oxidoreductase family.</text>
</comment>
<dbReference type="SUPFAM" id="SSF51905">
    <property type="entry name" value="FAD/NAD(P)-binding domain"/>
    <property type="match status" value="1"/>
</dbReference>
<evidence type="ECO:0000259" key="7">
    <source>
        <dbReference type="Pfam" id="PF05199"/>
    </source>
</evidence>
<evidence type="ECO:0000259" key="6">
    <source>
        <dbReference type="Pfam" id="PF00732"/>
    </source>
</evidence>
<keyword evidence="4" id="KW-0274">FAD</keyword>
<evidence type="ECO:0000313" key="9">
    <source>
        <dbReference type="Proteomes" id="UP001156706"/>
    </source>
</evidence>
<dbReference type="Pfam" id="PF00732">
    <property type="entry name" value="GMC_oxred_N"/>
    <property type="match status" value="1"/>
</dbReference>
<gene>
    <name evidence="8" type="ORF">GCM10007907_11750</name>
</gene>